<evidence type="ECO:0000313" key="3">
    <source>
        <dbReference type="EMBL" id="KAF2753525.1"/>
    </source>
</evidence>
<accession>A0A6A6VTP7</accession>
<dbReference type="AlphaFoldDB" id="A0A6A6VTP7"/>
<evidence type="ECO:0000313" key="4">
    <source>
        <dbReference type="Proteomes" id="UP000799437"/>
    </source>
</evidence>
<evidence type="ECO:0000256" key="1">
    <source>
        <dbReference type="SAM" id="MobiDB-lite"/>
    </source>
</evidence>
<feature type="region of interest" description="Disordered" evidence="1">
    <location>
        <begin position="55"/>
        <end position="83"/>
    </location>
</feature>
<organism evidence="3 4">
    <name type="scientific">Pseudovirgaria hyperparasitica</name>
    <dbReference type="NCBI Taxonomy" id="470096"/>
    <lineage>
        <taxon>Eukaryota</taxon>
        <taxon>Fungi</taxon>
        <taxon>Dikarya</taxon>
        <taxon>Ascomycota</taxon>
        <taxon>Pezizomycotina</taxon>
        <taxon>Dothideomycetes</taxon>
        <taxon>Dothideomycetes incertae sedis</taxon>
        <taxon>Acrospermales</taxon>
        <taxon>Acrospermaceae</taxon>
        <taxon>Pseudovirgaria</taxon>
    </lineage>
</organism>
<dbReference type="InterPro" id="IPR056632">
    <property type="entry name" value="DUF7730"/>
</dbReference>
<dbReference type="GeneID" id="54480954"/>
<dbReference type="RefSeq" id="XP_033595976.1">
    <property type="nucleotide sequence ID" value="XM_033739900.1"/>
</dbReference>
<dbReference type="Pfam" id="PF24864">
    <property type="entry name" value="DUF7730"/>
    <property type="match status" value="1"/>
</dbReference>
<dbReference type="PANTHER" id="PTHR38790">
    <property type="entry name" value="2EXR DOMAIN-CONTAINING PROTEIN-RELATED"/>
    <property type="match status" value="1"/>
</dbReference>
<sequence>MQAKSKKASTSSKQLSDFGAKTLFCCLCWPIVIGVYCCNMRVICGTKPFNDFPPAPLPARRPRRLTNDKQRFRLQKHSRKDQSQAQFLTMLPLEIRRQVYREVIGNRRFYVVVEELRTQQSKGQGRIAAYETVTVVDTDPYLTTRFSHEATGLLNLLTTCWRIYVEAMPILYESNSFVIPTKFGHLRTFESTILPSRFTSIRRLELTICYNDLPRDAAARTQKGVLEQWRLLRSMASLRFLTLALSGFRADRQGPYDDLVSHVQQLVASGEHLRNLRRCVITWLCVDSINLTLKRALDKNPWIYRTRMAAESE</sequence>
<dbReference type="EMBL" id="ML996584">
    <property type="protein sequence ID" value="KAF2753525.1"/>
    <property type="molecule type" value="Genomic_DNA"/>
</dbReference>
<proteinExistence type="predicted"/>
<name>A0A6A6VTP7_9PEZI</name>
<dbReference type="Proteomes" id="UP000799437">
    <property type="component" value="Unassembled WGS sequence"/>
</dbReference>
<evidence type="ECO:0000259" key="2">
    <source>
        <dbReference type="Pfam" id="PF24864"/>
    </source>
</evidence>
<reference evidence="3" key="1">
    <citation type="journal article" date="2020" name="Stud. Mycol.">
        <title>101 Dothideomycetes genomes: a test case for predicting lifestyles and emergence of pathogens.</title>
        <authorList>
            <person name="Haridas S."/>
            <person name="Albert R."/>
            <person name="Binder M."/>
            <person name="Bloem J."/>
            <person name="Labutti K."/>
            <person name="Salamov A."/>
            <person name="Andreopoulos B."/>
            <person name="Baker S."/>
            <person name="Barry K."/>
            <person name="Bills G."/>
            <person name="Bluhm B."/>
            <person name="Cannon C."/>
            <person name="Castanera R."/>
            <person name="Culley D."/>
            <person name="Daum C."/>
            <person name="Ezra D."/>
            <person name="Gonzalez J."/>
            <person name="Henrissat B."/>
            <person name="Kuo A."/>
            <person name="Liang C."/>
            <person name="Lipzen A."/>
            <person name="Lutzoni F."/>
            <person name="Magnuson J."/>
            <person name="Mondo S."/>
            <person name="Nolan M."/>
            <person name="Ohm R."/>
            <person name="Pangilinan J."/>
            <person name="Park H.-J."/>
            <person name="Ramirez L."/>
            <person name="Alfaro M."/>
            <person name="Sun H."/>
            <person name="Tritt A."/>
            <person name="Yoshinaga Y."/>
            <person name="Zwiers L.-H."/>
            <person name="Turgeon B."/>
            <person name="Goodwin S."/>
            <person name="Spatafora J."/>
            <person name="Crous P."/>
            <person name="Grigoriev I."/>
        </authorList>
    </citation>
    <scope>NUCLEOTIDE SEQUENCE</scope>
    <source>
        <strain evidence="3">CBS 121739</strain>
    </source>
</reference>
<gene>
    <name evidence="3" type="ORF">EJ05DRAFT_220862</name>
</gene>
<feature type="domain" description="DUF7730" evidence="2">
    <location>
        <begin position="81"/>
        <end position="250"/>
    </location>
</feature>
<keyword evidence="4" id="KW-1185">Reference proteome</keyword>
<dbReference type="PANTHER" id="PTHR38790:SF9">
    <property type="entry name" value="F-BOX DOMAIN-CONTAINING PROTEIN"/>
    <property type="match status" value="1"/>
</dbReference>
<dbReference type="OrthoDB" id="4757095at2759"/>
<protein>
    <recommendedName>
        <fullName evidence="2">DUF7730 domain-containing protein</fullName>
    </recommendedName>
</protein>